<comment type="caution">
    <text evidence="2">The sequence shown here is derived from an EMBL/GenBank/DDBJ whole genome shotgun (WGS) entry which is preliminary data.</text>
</comment>
<dbReference type="AlphaFoldDB" id="A0A8J5WTL7"/>
<organism evidence="2 3">
    <name type="scientific">Zizania palustris</name>
    <name type="common">Northern wild rice</name>
    <dbReference type="NCBI Taxonomy" id="103762"/>
    <lineage>
        <taxon>Eukaryota</taxon>
        <taxon>Viridiplantae</taxon>
        <taxon>Streptophyta</taxon>
        <taxon>Embryophyta</taxon>
        <taxon>Tracheophyta</taxon>
        <taxon>Spermatophyta</taxon>
        <taxon>Magnoliopsida</taxon>
        <taxon>Liliopsida</taxon>
        <taxon>Poales</taxon>
        <taxon>Poaceae</taxon>
        <taxon>BOP clade</taxon>
        <taxon>Oryzoideae</taxon>
        <taxon>Oryzeae</taxon>
        <taxon>Zizaniinae</taxon>
        <taxon>Zizania</taxon>
    </lineage>
</organism>
<proteinExistence type="predicted"/>
<gene>
    <name evidence="2" type="ORF">GUJ93_ZPchr0012g21644</name>
</gene>
<reference evidence="2" key="2">
    <citation type="submission" date="2021-02" db="EMBL/GenBank/DDBJ databases">
        <authorList>
            <person name="Kimball J.A."/>
            <person name="Haas M.W."/>
            <person name="Macchietto M."/>
            <person name="Kono T."/>
            <person name="Duquette J."/>
            <person name="Shao M."/>
        </authorList>
    </citation>
    <scope>NUCLEOTIDE SEQUENCE</scope>
    <source>
        <tissue evidence="2">Fresh leaf tissue</tissue>
    </source>
</reference>
<sequence length="72" mass="8141">MDNMDNDATTIMHRDTVDSASRDPPDAPALLRHGTPWHHRPPSALAPLQHGALRRRRITRVSSGEQSVCHYY</sequence>
<keyword evidence="3" id="KW-1185">Reference proteome</keyword>
<reference evidence="2" key="1">
    <citation type="journal article" date="2021" name="bioRxiv">
        <title>Whole Genome Assembly and Annotation of Northern Wild Rice, Zizania palustris L., Supports a Whole Genome Duplication in the Zizania Genus.</title>
        <authorList>
            <person name="Haas M."/>
            <person name="Kono T."/>
            <person name="Macchietto M."/>
            <person name="Millas R."/>
            <person name="McGilp L."/>
            <person name="Shao M."/>
            <person name="Duquette J."/>
            <person name="Hirsch C.N."/>
            <person name="Kimball J."/>
        </authorList>
    </citation>
    <scope>NUCLEOTIDE SEQUENCE</scope>
    <source>
        <tissue evidence="2">Fresh leaf tissue</tissue>
    </source>
</reference>
<name>A0A8J5WTL7_ZIZPA</name>
<feature type="compositionally biased region" description="Basic and acidic residues" evidence="1">
    <location>
        <begin position="12"/>
        <end position="25"/>
    </location>
</feature>
<protein>
    <submittedName>
        <fullName evidence="2">Uncharacterized protein</fullName>
    </submittedName>
</protein>
<dbReference type="Proteomes" id="UP000729402">
    <property type="component" value="Unassembled WGS sequence"/>
</dbReference>
<evidence type="ECO:0000256" key="1">
    <source>
        <dbReference type="SAM" id="MobiDB-lite"/>
    </source>
</evidence>
<evidence type="ECO:0000313" key="2">
    <source>
        <dbReference type="EMBL" id="KAG8094507.1"/>
    </source>
</evidence>
<evidence type="ECO:0000313" key="3">
    <source>
        <dbReference type="Proteomes" id="UP000729402"/>
    </source>
</evidence>
<accession>A0A8J5WTL7</accession>
<dbReference type="EMBL" id="JAAALK010000080">
    <property type="protein sequence ID" value="KAG8094507.1"/>
    <property type="molecule type" value="Genomic_DNA"/>
</dbReference>
<feature type="region of interest" description="Disordered" evidence="1">
    <location>
        <begin position="1"/>
        <end position="51"/>
    </location>
</feature>